<reference evidence="2 3" key="1">
    <citation type="submission" date="2023-05" db="EMBL/GenBank/DDBJ databases">
        <title>Streptantibioticus silvisoli sp. nov., acidotolerant actinomycetes 1 from pine litter.</title>
        <authorList>
            <person name="Swiecimska M."/>
            <person name="Golinska P."/>
            <person name="Sangal V."/>
            <person name="Wachnowicz B."/>
            <person name="Goodfellow M."/>
        </authorList>
    </citation>
    <scope>NUCLEOTIDE SEQUENCE [LARGE SCALE GENOMIC DNA]</scope>
    <source>
        <strain evidence="2 3">DSM 42109</strain>
    </source>
</reference>
<feature type="region of interest" description="Disordered" evidence="1">
    <location>
        <begin position="100"/>
        <end position="184"/>
    </location>
</feature>
<protein>
    <submittedName>
        <fullName evidence="2">Uncharacterized protein</fullName>
    </submittedName>
</protein>
<keyword evidence="3" id="KW-1185">Reference proteome</keyword>
<feature type="compositionally biased region" description="Basic and acidic residues" evidence="1">
    <location>
        <begin position="100"/>
        <end position="128"/>
    </location>
</feature>
<feature type="non-terminal residue" evidence="2">
    <location>
        <position position="223"/>
    </location>
</feature>
<name>A0ABT6ZRS5_9ACTN</name>
<evidence type="ECO:0000256" key="1">
    <source>
        <dbReference type="SAM" id="MobiDB-lite"/>
    </source>
</evidence>
<evidence type="ECO:0000313" key="2">
    <source>
        <dbReference type="EMBL" id="MDJ1131746.1"/>
    </source>
</evidence>
<accession>A0ABT6ZRS5</accession>
<proteinExistence type="predicted"/>
<dbReference type="Proteomes" id="UP001214441">
    <property type="component" value="Unassembled WGS sequence"/>
</dbReference>
<feature type="compositionally biased region" description="Basic and acidic residues" evidence="1">
    <location>
        <begin position="166"/>
        <end position="179"/>
    </location>
</feature>
<evidence type="ECO:0000313" key="3">
    <source>
        <dbReference type="Proteomes" id="UP001214441"/>
    </source>
</evidence>
<dbReference type="EMBL" id="JANCPR020000006">
    <property type="protein sequence ID" value="MDJ1131746.1"/>
    <property type="molecule type" value="Genomic_DNA"/>
</dbReference>
<comment type="caution">
    <text evidence="2">The sequence shown here is derived from an EMBL/GenBank/DDBJ whole genome shotgun (WGS) entry which is preliminary data.</text>
</comment>
<sequence length="223" mass="24621">MPWFKVDDTAHAHPKLLKAGNAALGLWMRAGAYAAQHLTEGAVPGIVAQLYGTAPQCRKLVAAGLWHEHGHPCARCPQPTPGDFQIHDFLIYNPTRDKVESKRAAAADRQQQAREKAAGKRRGQERNPSDSSANRPRIDDDPSAENLESSPNRIEFPDLFAGHEGSSQRDGTDPSRSPRPDCCPTLKMPMRAAFRVPMWCDGDAPPVGVPAGRSWARCRFRRR</sequence>
<organism evidence="2 3">
    <name type="scientific">Streptomyces iconiensis</name>
    <dbReference type="NCBI Taxonomy" id="1384038"/>
    <lineage>
        <taxon>Bacteria</taxon>
        <taxon>Bacillati</taxon>
        <taxon>Actinomycetota</taxon>
        <taxon>Actinomycetes</taxon>
        <taxon>Kitasatosporales</taxon>
        <taxon>Streptomycetaceae</taxon>
        <taxon>Streptomyces</taxon>
    </lineage>
</organism>
<gene>
    <name evidence="2" type="ORF">NMN56_007195</name>
</gene>